<evidence type="ECO:0000256" key="1">
    <source>
        <dbReference type="SAM" id="Coils"/>
    </source>
</evidence>
<evidence type="ECO:0000313" key="3">
    <source>
        <dbReference type="EMBL" id="KAK7111121.1"/>
    </source>
</evidence>
<evidence type="ECO:0000313" key="4">
    <source>
        <dbReference type="Proteomes" id="UP001374579"/>
    </source>
</evidence>
<evidence type="ECO:0000259" key="2">
    <source>
        <dbReference type="PROSITE" id="PS50017"/>
    </source>
</evidence>
<gene>
    <name evidence="3" type="ORF">V1264_010806</name>
</gene>
<dbReference type="Gene3D" id="1.10.533.10">
    <property type="entry name" value="Death Domain, Fas"/>
    <property type="match status" value="1"/>
</dbReference>
<dbReference type="GO" id="GO:0007165">
    <property type="term" value="P:signal transduction"/>
    <property type="evidence" value="ECO:0007669"/>
    <property type="project" value="InterPro"/>
</dbReference>
<accession>A0AAN9GKB4</accession>
<organism evidence="3 4">
    <name type="scientific">Littorina saxatilis</name>
    <dbReference type="NCBI Taxonomy" id="31220"/>
    <lineage>
        <taxon>Eukaryota</taxon>
        <taxon>Metazoa</taxon>
        <taxon>Spiralia</taxon>
        <taxon>Lophotrochozoa</taxon>
        <taxon>Mollusca</taxon>
        <taxon>Gastropoda</taxon>
        <taxon>Caenogastropoda</taxon>
        <taxon>Littorinimorpha</taxon>
        <taxon>Littorinoidea</taxon>
        <taxon>Littorinidae</taxon>
        <taxon>Littorina</taxon>
    </lineage>
</organism>
<dbReference type="Proteomes" id="UP001374579">
    <property type="component" value="Unassembled WGS sequence"/>
</dbReference>
<sequence>MDTLSAVRDSPRKKLTPRNVMRLRPVLECRMPTLASKAAFILHGDERSAMPGAAGHRPGGLRQLQQSVPPRTMRDVRAAVTKEMKSVTRKVARLEREYYGDKKTVHNEVEKYAYSVKVLMKSLWILDLNKASAIDEMIKQAANPDRYKQDPKHPAALKEVWAKIQTFLPDRVSVLVESCQGMFNNLVRYCVSFYDAEKDGYLETPAHYTEQIAVWKEKAELSIQSARNLYKKFRTSGITASMLSSPVKAFCSRSDIHKLLFLVMFADACTHIRSALSVMTQWLSTDENYAAYVKNDLTELEKLKEEKMKVLREMKQKCHTLTYTQSKLEQDHAKLTHELHAMKEKEQSLRIDEVSLVNALNDMELEMEFKERRRENIKKRPAVSEHGEASVETYETLTSELKSLKERLPMVLRSLAQVRLKLGQVDNKLGQLEKAERDLIATKRELKQAEEDRDLKEQEFVETEEAAQLARKILLCKTANDATEKLYYSVPFGTKTVKTKGETAKGPMARICKLISTKIERDWVQLYLNLPFYPQRGEETIEHDVMELTELGSRASVSWTARQALERWKRYHTRANVEDLRRTLRKIKRSDIIKVIDEGFKSPAKVVDPFELQEEAPPPVRPELVPFYRLIERYDQIRASKAKS</sequence>
<proteinExistence type="predicted"/>
<feature type="coiled-coil region" evidence="1">
    <location>
        <begin position="293"/>
        <end position="380"/>
    </location>
</feature>
<reference evidence="3 4" key="1">
    <citation type="submission" date="2024-02" db="EMBL/GenBank/DDBJ databases">
        <title>Chromosome-scale genome assembly of the rough periwinkle Littorina saxatilis.</title>
        <authorList>
            <person name="De Jode A."/>
            <person name="Faria R."/>
            <person name="Formenti G."/>
            <person name="Sims Y."/>
            <person name="Smith T.P."/>
            <person name="Tracey A."/>
            <person name="Wood J.M.D."/>
            <person name="Zagrodzka Z.B."/>
            <person name="Johannesson K."/>
            <person name="Butlin R.K."/>
            <person name="Leder E.H."/>
        </authorList>
    </citation>
    <scope>NUCLEOTIDE SEQUENCE [LARGE SCALE GENOMIC DNA]</scope>
    <source>
        <strain evidence="3">Snail1</strain>
        <tissue evidence="3">Muscle</tissue>
    </source>
</reference>
<dbReference type="PROSITE" id="PS50017">
    <property type="entry name" value="DEATH_DOMAIN"/>
    <property type="match status" value="1"/>
</dbReference>
<dbReference type="AlphaFoldDB" id="A0AAN9GKB4"/>
<dbReference type="InterPro" id="IPR000488">
    <property type="entry name" value="Death_dom"/>
</dbReference>
<keyword evidence="1" id="KW-0175">Coiled coil</keyword>
<keyword evidence="4" id="KW-1185">Reference proteome</keyword>
<protein>
    <recommendedName>
        <fullName evidence="2">Death domain-containing protein</fullName>
    </recommendedName>
</protein>
<dbReference type="CDD" id="cd01670">
    <property type="entry name" value="Death"/>
    <property type="match status" value="1"/>
</dbReference>
<feature type="domain" description="Death" evidence="2">
    <location>
        <begin position="508"/>
        <end position="600"/>
    </location>
</feature>
<dbReference type="EMBL" id="JBAMIC010000002">
    <property type="protein sequence ID" value="KAK7111121.1"/>
    <property type="molecule type" value="Genomic_DNA"/>
</dbReference>
<comment type="caution">
    <text evidence="3">The sequence shown here is derived from an EMBL/GenBank/DDBJ whole genome shotgun (WGS) entry which is preliminary data.</text>
</comment>
<dbReference type="SUPFAM" id="SSF47986">
    <property type="entry name" value="DEATH domain"/>
    <property type="match status" value="1"/>
</dbReference>
<dbReference type="InterPro" id="IPR011029">
    <property type="entry name" value="DEATH-like_dom_sf"/>
</dbReference>
<name>A0AAN9GKB4_9CAEN</name>
<feature type="coiled-coil region" evidence="1">
    <location>
        <begin position="425"/>
        <end position="466"/>
    </location>
</feature>